<gene>
    <name evidence="3" type="ORF">TSACC_21001</name>
</gene>
<evidence type="ECO:0000256" key="1">
    <source>
        <dbReference type="SAM" id="MobiDB-lite"/>
    </source>
</evidence>
<proteinExistence type="predicted"/>
<keyword evidence="4" id="KW-1185">Reference proteome</keyword>
<sequence length="201" mass="21437">MNASSPRGYLLIGLLACLSCAQLRAGSVSLEFANGNSSTVTAPGIRITPSDIPELSASPAWKLTTFTWLSPRRSGGEPTGRGYLLIFDASKFDPAEKTYPQVNNETNGLIAVSSTYLDGQYAFPDNVILEKGKSYYILNSVPITTDRVPKAPSQYGFTPSITSNGIERWTGTETAWSSSTSPGAPNFRAAFTSAPKPTSTP</sequence>
<evidence type="ECO:0000313" key="4">
    <source>
        <dbReference type="Proteomes" id="UP000076023"/>
    </source>
</evidence>
<accession>A0A146G5B6</accession>
<dbReference type="InParanoid" id="A0A146G5B6"/>
<dbReference type="RefSeq" id="WP_153811303.1">
    <property type="nucleotide sequence ID" value="NZ_BDCO01000002.1"/>
</dbReference>
<comment type="caution">
    <text evidence="3">The sequence shown here is derived from an EMBL/GenBank/DDBJ whole genome shotgun (WGS) entry which is preliminary data.</text>
</comment>
<reference evidence="4" key="1">
    <citation type="journal article" date="2017" name="Genome Announc.">
        <title>Draft Genome Sequence of Terrimicrobium sacchariphilum NM-5T, a Facultative Anaerobic Soil Bacterium of the Class Spartobacteria.</title>
        <authorList>
            <person name="Qiu Y.L."/>
            <person name="Tourlousse D.M."/>
            <person name="Matsuura N."/>
            <person name="Ohashi A."/>
            <person name="Sekiguchi Y."/>
        </authorList>
    </citation>
    <scope>NUCLEOTIDE SEQUENCE [LARGE SCALE GENOMIC DNA]</scope>
    <source>
        <strain evidence="4">NM-5</strain>
    </source>
</reference>
<organism evidence="3 4">
    <name type="scientific">Terrimicrobium sacchariphilum</name>
    <dbReference type="NCBI Taxonomy" id="690879"/>
    <lineage>
        <taxon>Bacteria</taxon>
        <taxon>Pseudomonadati</taxon>
        <taxon>Verrucomicrobiota</taxon>
        <taxon>Terrimicrobiia</taxon>
        <taxon>Terrimicrobiales</taxon>
        <taxon>Terrimicrobiaceae</taxon>
        <taxon>Terrimicrobium</taxon>
    </lineage>
</organism>
<feature type="chain" id="PRO_5007524441" evidence="2">
    <location>
        <begin position="26"/>
        <end position="201"/>
    </location>
</feature>
<name>A0A146G5B6_TERSA</name>
<feature type="region of interest" description="Disordered" evidence="1">
    <location>
        <begin position="174"/>
        <end position="201"/>
    </location>
</feature>
<dbReference type="OrthoDB" id="9990467at2"/>
<protein>
    <submittedName>
        <fullName evidence="3">Uncharacterized protein</fullName>
    </submittedName>
</protein>
<dbReference type="STRING" id="690879.TSACC_21001"/>
<dbReference type="Proteomes" id="UP000076023">
    <property type="component" value="Unassembled WGS sequence"/>
</dbReference>
<dbReference type="EMBL" id="BDCO01000002">
    <property type="protein sequence ID" value="GAT32602.1"/>
    <property type="molecule type" value="Genomic_DNA"/>
</dbReference>
<keyword evidence="2" id="KW-0732">Signal</keyword>
<feature type="compositionally biased region" description="Polar residues" evidence="1">
    <location>
        <begin position="174"/>
        <end position="183"/>
    </location>
</feature>
<feature type="signal peptide" evidence="2">
    <location>
        <begin position="1"/>
        <end position="25"/>
    </location>
</feature>
<dbReference type="AlphaFoldDB" id="A0A146G5B6"/>
<evidence type="ECO:0000313" key="3">
    <source>
        <dbReference type="EMBL" id="GAT32602.1"/>
    </source>
</evidence>
<evidence type="ECO:0000256" key="2">
    <source>
        <dbReference type="SAM" id="SignalP"/>
    </source>
</evidence>